<dbReference type="InterPro" id="IPR006677">
    <property type="entry name" value="tRNA_intron_Endonuc_cat-like"/>
</dbReference>
<gene>
    <name evidence="9" type="ORF">Rhopal_001540-T1</name>
</gene>
<evidence type="ECO:0000313" key="9">
    <source>
        <dbReference type="EMBL" id="GJN88574.1"/>
    </source>
</evidence>
<feature type="region of interest" description="Disordered" evidence="6">
    <location>
        <begin position="82"/>
        <end position="202"/>
    </location>
</feature>
<keyword evidence="3 4" id="KW-0456">Lyase</keyword>
<dbReference type="SUPFAM" id="SSF53032">
    <property type="entry name" value="tRNA-intron endonuclease catalytic domain-like"/>
    <property type="match status" value="1"/>
</dbReference>
<name>A0AAV5GFB3_9BASI</name>
<evidence type="ECO:0000256" key="6">
    <source>
        <dbReference type="SAM" id="MobiDB-lite"/>
    </source>
</evidence>
<evidence type="ECO:0000313" key="10">
    <source>
        <dbReference type="Proteomes" id="UP001342314"/>
    </source>
</evidence>
<dbReference type="AlphaFoldDB" id="A0AAV5GFB3"/>
<dbReference type="GO" id="GO:0000379">
    <property type="term" value="P:tRNA-type intron splice site recognition and cleavage"/>
    <property type="evidence" value="ECO:0007669"/>
    <property type="project" value="UniProtKB-UniRule"/>
</dbReference>
<feature type="active site" evidence="5">
    <location>
        <position position="283"/>
    </location>
</feature>
<protein>
    <recommendedName>
        <fullName evidence="4">tRNA-splicing endonuclease subunit Sen34</fullName>
        <ecNumber evidence="4">4.6.1.16</ecNumber>
    </recommendedName>
</protein>
<feature type="domain" description="tRNA intron endonuclease catalytic" evidence="7">
    <location>
        <begin position="255"/>
        <end position="334"/>
    </location>
</feature>
<dbReference type="Pfam" id="PF26577">
    <property type="entry name" value="TSEN34_N"/>
    <property type="match status" value="1"/>
</dbReference>
<organism evidence="9 10">
    <name type="scientific">Rhodotorula paludigena</name>
    <dbReference type="NCBI Taxonomy" id="86838"/>
    <lineage>
        <taxon>Eukaryota</taxon>
        <taxon>Fungi</taxon>
        <taxon>Dikarya</taxon>
        <taxon>Basidiomycota</taxon>
        <taxon>Pucciniomycotina</taxon>
        <taxon>Microbotryomycetes</taxon>
        <taxon>Sporidiobolales</taxon>
        <taxon>Sporidiobolaceae</taxon>
        <taxon>Rhodotorula</taxon>
    </lineage>
</organism>
<keyword evidence="2 4" id="KW-0819">tRNA processing</keyword>
<feature type="domain" description="TSEN34 N-terminal" evidence="8">
    <location>
        <begin position="8"/>
        <end position="76"/>
    </location>
</feature>
<evidence type="ECO:0000256" key="3">
    <source>
        <dbReference type="ARBA" id="ARBA00023239"/>
    </source>
</evidence>
<evidence type="ECO:0000256" key="1">
    <source>
        <dbReference type="ARBA" id="ARBA00008078"/>
    </source>
</evidence>
<feature type="compositionally biased region" description="Basic and acidic residues" evidence="6">
    <location>
        <begin position="102"/>
        <end position="146"/>
    </location>
</feature>
<dbReference type="Pfam" id="PF01974">
    <property type="entry name" value="tRNA_int_endo"/>
    <property type="match status" value="1"/>
</dbReference>
<dbReference type="GO" id="GO:0000214">
    <property type="term" value="C:tRNA-intron endonuclease complex"/>
    <property type="evidence" value="ECO:0007669"/>
    <property type="project" value="UniProtKB-UniRule"/>
</dbReference>
<dbReference type="InterPro" id="IPR059049">
    <property type="entry name" value="TSEN34_N"/>
</dbReference>
<proteinExistence type="inferred from homology"/>
<sequence length="348" mass="38035">MSAREPVKLRIANQKAYLWDLQDIQYLRVQHHICGSLQGTLPQVTQQNTFLGLPLVLLPEEAVLLVRNKIAVLVDDRAAHRPASTAQAASYASSREGAIAAQREHAYRSEQAHKREMERVHGDKIALKRREKEERRRKEREARGEAAEGEGEGEGGSFQVDVPPLKEGAATTGPPAGAGPSSSAPVPVAPPASESDSAAAPLPDLSSHPYTIIIEPRSTSFAWYDPSFPSVTYSTLEAASEAGVWSYPQTPLQEARCRVFEDLWRKGYYMGGGLRFGGDFLVYPGDPLRYHSHFTLTVLSSPKTTIMPLDLVAYGRLATGVKKAHLLGTWDADKGVVSYASLEWAAFG</sequence>
<feature type="active site" evidence="5">
    <location>
        <position position="291"/>
    </location>
</feature>
<dbReference type="Proteomes" id="UP001342314">
    <property type="component" value="Unassembled WGS sequence"/>
</dbReference>
<dbReference type="EMBL" id="BQKY01000003">
    <property type="protein sequence ID" value="GJN88574.1"/>
    <property type="molecule type" value="Genomic_DNA"/>
</dbReference>
<evidence type="ECO:0000259" key="8">
    <source>
        <dbReference type="Pfam" id="PF26577"/>
    </source>
</evidence>
<feature type="active site" evidence="5">
    <location>
        <position position="323"/>
    </location>
</feature>
<accession>A0AAV5GFB3</accession>
<reference evidence="9 10" key="1">
    <citation type="submission" date="2021-12" db="EMBL/GenBank/DDBJ databases">
        <title>High titer production of polyol ester of fatty acids by Rhodotorula paludigena BS15 towards product separation-free biomass refinery.</title>
        <authorList>
            <person name="Mano J."/>
            <person name="Ono H."/>
            <person name="Tanaka T."/>
            <person name="Naito K."/>
            <person name="Sushida H."/>
            <person name="Ike M."/>
            <person name="Tokuyasu K."/>
            <person name="Kitaoka M."/>
        </authorList>
    </citation>
    <scope>NUCLEOTIDE SEQUENCE [LARGE SCALE GENOMIC DNA]</scope>
    <source>
        <strain evidence="9 10">BS15</strain>
    </source>
</reference>
<dbReference type="CDD" id="cd22363">
    <property type="entry name" value="tRNA-intron_lyase_C"/>
    <property type="match status" value="1"/>
</dbReference>
<keyword evidence="10" id="KW-1185">Reference proteome</keyword>
<evidence type="ECO:0000256" key="4">
    <source>
        <dbReference type="PIRNR" id="PIRNR017250"/>
    </source>
</evidence>
<dbReference type="PANTHER" id="PTHR13070:SF0">
    <property type="entry name" value="TRNA-SPLICING ENDONUCLEASE SUBUNIT SEN34"/>
    <property type="match status" value="1"/>
</dbReference>
<comment type="caution">
    <text evidence="9">The sequence shown here is derived from an EMBL/GenBank/DDBJ whole genome shotgun (WGS) entry which is preliminary data.</text>
</comment>
<comment type="function">
    <text evidence="4">Constitutes one of the two catalytic subunit of the tRNA-splicing endonuclease complex, a complex responsible for identification and cleavage of the splice sites in pre-tRNA. It cleaves pre-tRNA at the 5'- and 3'-splice sites to release the intron. The products are an intron and two tRNA half-molecules bearing 2',3'-cyclic phosphate and 5'-OH termini. There are no conserved sequences at the splice sites, but the intron is invariably located at the same site in the gene, placing the splice sites an invariant distance from the constant structural features of the tRNA body.</text>
</comment>
<dbReference type="PANTHER" id="PTHR13070">
    <property type="entry name" value="TRNA-SPLICING ENDONUCLEASE SUBUNIT SEN34-RELATED"/>
    <property type="match status" value="1"/>
</dbReference>
<dbReference type="GO" id="GO:0000213">
    <property type="term" value="F:tRNA-intron lyase activity"/>
    <property type="evidence" value="ECO:0007669"/>
    <property type="project" value="UniProtKB-UniRule"/>
</dbReference>
<dbReference type="Gene3D" id="3.40.1350.10">
    <property type="match status" value="1"/>
</dbReference>
<dbReference type="GO" id="GO:0003676">
    <property type="term" value="F:nucleic acid binding"/>
    <property type="evidence" value="ECO:0007669"/>
    <property type="project" value="InterPro"/>
</dbReference>
<dbReference type="InterPro" id="IPR016690">
    <property type="entry name" value="TSEN34"/>
</dbReference>
<evidence type="ECO:0000259" key="7">
    <source>
        <dbReference type="Pfam" id="PF01974"/>
    </source>
</evidence>
<comment type="similarity">
    <text evidence="1 4">Belongs to the tRNA-intron endonuclease family.</text>
</comment>
<dbReference type="InterPro" id="IPR036167">
    <property type="entry name" value="tRNA_intron_Endo_cat-like_sf"/>
</dbReference>
<feature type="compositionally biased region" description="Low complexity" evidence="6">
    <location>
        <begin position="83"/>
        <end position="94"/>
    </location>
</feature>
<evidence type="ECO:0000256" key="2">
    <source>
        <dbReference type="ARBA" id="ARBA00022694"/>
    </source>
</evidence>
<evidence type="ECO:0000256" key="5">
    <source>
        <dbReference type="PIRSR" id="PIRSR017250-50"/>
    </source>
</evidence>
<feature type="compositionally biased region" description="Low complexity" evidence="6">
    <location>
        <begin position="167"/>
        <end position="201"/>
    </location>
</feature>
<dbReference type="EC" id="4.6.1.16" evidence="4"/>
<dbReference type="PIRSF" id="PIRSF017250">
    <property type="entry name" value="tRNA_splic_SEN34"/>
    <property type="match status" value="1"/>
</dbReference>
<dbReference type="InterPro" id="IPR011856">
    <property type="entry name" value="tRNA_endonuc-like_dom_sf"/>
</dbReference>